<proteinExistence type="predicted"/>
<keyword evidence="5" id="KW-0411">Iron-sulfur</keyword>
<name>W6JHF7_9MICO</name>
<organism evidence="7">
    <name type="scientific">Janibacter sp. OC11</name>
    <dbReference type="NCBI Taxonomy" id="1450653"/>
    <lineage>
        <taxon>Bacteria</taxon>
        <taxon>Bacillati</taxon>
        <taxon>Actinomycetota</taxon>
        <taxon>Actinomycetes</taxon>
        <taxon>Micrococcales</taxon>
        <taxon>Intrasporangiaceae</taxon>
        <taxon>Janibacter</taxon>
    </lineage>
</organism>
<dbReference type="SUPFAM" id="SSF50022">
    <property type="entry name" value="ISP domain"/>
    <property type="match status" value="1"/>
</dbReference>
<feature type="domain" description="Rieske" evidence="6">
    <location>
        <begin position="37"/>
        <end position="143"/>
    </location>
</feature>
<dbReference type="InterPro" id="IPR021028">
    <property type="entry name" value="Homotrim_ring_OHase_catalytic"/>
</dbReference>
<dbReference type="GO" id="GO:0016705">
    <property type="term" value="F:oxidoreductase activity, acting on paired donors, with incorporation or reduction of molecular oxygen"/>
    <property type="evidence" value="ECO:0007669"/>
    <property type="project" value="UniProtKB-ARBA"/>
</dbReference>
<sequence>MTTFDQLSDTASEQSTSGAATKWPRYLDATLGFDNHWHPAAFGHELGEGEFLSVTLLGDKVLLTRANGVLKAIADSCAHRGLPFSKDPLCFKAGTVSCWYHGWTYDLQNGQLVHLLTSPGSPVIGQISIKVYPVQEAKGLIFVFVGTEEAHALSEDLPPGFLDEDTHSLGIRRTVQSNWRLGVENGFDTPHIFLHRNSALIESNRLALPYGFVPADRDAMQVFDDGWPKGVLDRLADNYMPVFEAKFDGETVFAANLTGEEKKVAAQISVWVPGVLKVDPFPDPTLIQYEFYVPITETQHEYFQVLQRKISSPGDAEAFAVEFEETWVPDALHAFNDDDVSAREAQQNFYGERDGWNNEQLFPPDLCIVKWRMVASDRARGVRSARGAKA</sequence>
<dbReference type="CDD" id="cd08878">
    <property type="entry name" value="RHO_alpha_C_DMO-like"/>
    <property type="match status" value="1"/>
</dbReference>
<dbReference type="InterPro" id="IPR050584">
    <property type="entry name" value="Cholesterol_7-desaturase"/>
</dbReference>
<dbReference type="PROSITE" id="PS51296">
    <property type="entry name" value="RIESKE"/>
    <property type="match status" value="1"/>
</dbReference>
<keyword evidence="1" id="KW-0001">2Fe-2S</keyword>
<dbReference type="EMBL" id="AB904213">
    <property type="protein sequence ID" value="BAO48698.1"/>
    <property type="molecule type" value="Genomic_DNA"/>
</dbReference>
<dbReference type="SUPFAM" id="SSF55961">
    <property type="entry name" value="Bet v1-like"/>
    <property type="match status" value="1"/>
</dbReference>
<evidence type="ECO:0000256" key="5">
    <source>
        <dbReference type="ARBA" id="ARBA00023014"/>
    </source>
</evidence>
<dbReference type="Pfam" id="PF11723">
    <property type="entry name" value="Aromatic_hydrox"/>
    <property type="match status" value="1"/>
</dbReference>
<keyword evidence="4" id="KW-0408">Iron</keyword>
<dbReference type="Gene3D" id="3.90.380.10">
    <property type="entry name" value="Naphthalene 1,2-dioxygenase Alpha Subunit, Chain A, domain 1"/>
    <property type="match status" value="1"/>
</dbReference>
<dbReference type="Gene3D" id="2.20.25.680">
    <property type="match status" value="1"/>
</dbReference>
<accession>W6JHF7</accession>
<keyword evidence="2" id="KW-0479">Metal-binding</keyword>
<evidence type="ECO:0000256" key="1">
    <source>
        <dbReference type="ARBA" id="ARBA00022714"/>
    </source>
</evidence>
<dbReference type="InterPro" id="IPR017941">
    <property type="entry name" value="Rieske_2Fe-2S"/>
</dbReference>
<dbReference type="GO" id="GO:0004497">
    <property type="term" value="F:monooxygenase activity"/>
    <property type="evidence" value="ECO:0007669"/>
    <property type="project" value="UniProtKB-ARBA"/>
</dbReference>
<dbReference type="Pfam" id="PF00355">
    <property type="entry name" value="Rieske"/>
    <property type="match status" value="1"/>
</dbReference>
<keyword evidence="3" id="KW-0560">Oxidoreductase</keyword>
<dbReference type="GO" id="GO:0046872">
    <property type="term" value="F:metal ion binding"/>
    <property type="evidence" value="ECO:0007669"/>
    <property type="project" value="UniProtKB-KW"/>
</dbReference>
<dbReference type="PANTHER" id="PTHR21266:SF60">
    <property type="entry name" value="3-KETOSTEROID-9-ALPHA-MONOOXYGENASE, OXYGENASE COMPONENT"/>
    <property type="match status" value="1"/>
</dbReference>
<evidence type="ECO:0000259" key="6">
    <source>
        <dbReference type="PROSITE" id="PS51296"/>
    </source>
</evidence>
<keyword evidence="7" id="KW-0223">Dioxygenase</keyword>
<reference evidence="7" key="1">
    <citation type="submission" date="2014-01" db="EMBL/GenBank/DDBJ databases">
        <title>Characterization and genetic analyses of a carbazole-degrading gram-positive marine isolate, Janibacter sp. strain OC11.</title>
        <authorList>
            <person name="Oba S."/>
            <person name="Suzuki T."/>
            <person name="Maeda R."/>
            <person name="Omori T."/>
            <person name="Fuse H."/>
        </authorList>
    </citation>
    <scope>NUCLEOTIDE SEQUENCE</scope>
    <source>
        <strain evidence="7">OC11</strain>
    </source>
</reference>
<evidence type="ECO:0000256" key="3">
    <source>
        <dbReference type="ARBA" id="ARBA00023002"/>
    </source>
</evidence>
<protein>
    <submittedName>
        <fullName evidence="7">Oxygenase component of carbazole 1,9a-dioxygenase</fullName>
    </submittedName>
</protein>
<evidence type="ECO:0000256" key="2">
    <source>
        <dbReference type="ARBA" id="ARBA00022723"/>
    </source>
</evidence>
<dbReference type="GO" id="GO:0051537">
    <property type="term" value="F:2 iron, 2 sulfur cluster binding"/>
    <property type="evidence" value="ECO:0007669"/>
    <property type="project" value="UniProtKB-KW"/>
</dbReference>
<dbReference type="Gene3D" id="2.20.25.10">
    <property type="match status" value="1"/>
</dbReference>
<dbReference type="GO" id="GO:0051213">
    <property type="term" value="F:dioxygenase activity"/>
    <property type="evidence" value="ECO:0007669"/>
    <property type="project" value="UniProtKB-KW"/>
</dbReference>
<dbReference type="PANTHER" id="PTHR21266">
    <property type="entry name" value="IRON-SULFUR DOMAIN CONTAINING PROTEIN"/>
    <property type="match status" value="1"/>
</dbReference>
<dbReference type="AlphaFoldDB" id="W6JHF7"/>
<evidence type="ECO:0000313" key="7">
    <source>
        <dbReference type="EMBL" id="BAO48698.1"/>
    </source>
</evidence>
<dbReference type="InterPro" id="IPR036922">
    <property type="entry name" value="Rieske_2Fe-2S_sf"/>
</dbReference>
<evidence type="ECO:0000256" key="4">
    <source>
        <dbReference type="ARBA" id="ARBA00023004"/>
    </source>
</evidence>
<gene>
    <name evidence="7" type="primary">carAa</name>
</gene>